<name>A0A2G8L9A9_STIJA</name>
<dbReference type="AlphaFoldDB" id="A0A2G8L9A9"/>
<comment type="caution">
    <text evidence="1">The sequence shown here is derived from an EMBL/GenBank/DDBJ whole genome shotgun (WGS) entry which is preliminary data.</text>
</comment>
<gene>
    <name evidence="1" type="ORF">BSL78_06241</name>
</gene>
<evidence type="ECO:0000313" key="2">
    <source>
        <dbReference type="Proteomes" id="UP000230750"/>
    </source>
</evidence>
<accession>A0A2G8L9A9</accession>
<keyword evidence="2" id="KW-1185">Reference proteome</keyword>
<evidence type="ECO:0000313" key="1">
    <source>
        <dbReference type="EMBL" id="PIK56839.1"/>
    </source>
</evidence>
<dbReference type="EMBL" id="MRZV01000162">
    <property type="protein sequence ID" value="PIK56839.1"/>
    <property type="molecule type" value="Genomic_DNA"/>
</dbReference>
<organism evidence="1 2">
    <name type="scientific">Stichopus japonicus</name>
    <name type="common">Sea cucumber</name>
    <dbReference type="NCBI Taxonomy" id="307972"/>
    <lineage>
        <taxon>Eukaryota</taxon>
        <taxon>Metazoa</taxon>
        <taxon>Echinodermata</taxon>
        <taxon>Eleutherozoa</taxon>
        <taxon>Echinozoa</taxon>
        <taxon>Holothuroidea</taxon>
        <taxon>Aspidochirotacea</taxon>
        <taxon>Aspidochirotida</taxon>
        <taxon>Stichopodidae</taxon>
        <taxon>Apostichopus</taxon>
    </lineage>
</organism>
<proteinExistence type="predicted"/>
<dbReference type="Proteomes" id="UP000230750">
    <property type="component" value="Unassembled WGS sequence"/>
</dbReference>
<sequence length="193" mass="21391">MSVGHGLDVLLLCYDEELQPWQKAVFEKHKQAEKKHEEDLKNYKQEMRQFYAGLGVTYNKKNGESSAMEQQVSESNNGVTRLVTTLPVTKSPIANPIGAPVTSVGNVRFAPQTKQVKKIITPVMNAQSPTIKQLQPKQYQPYKAPTQISKPAPVITAVKPFPKITMQSVLTTPVTVASKVPSKHLPRPSPNPH</sequence>
<reference evidence="1 2" key="1">
    <citation type="journal article" date="2017" name="PLoS Biol.">
        <title>The sea cucumber genome provides insights into morphological evolution and visceral regeneration.</title>
        <authorList>
            <person name="Zhang X."/>
            <person name="Sun L."/>
            <person name="Yuan J."/>
            <person name="Sun Y."/>
            <person name="Gao Y."/>
            <person name="Zhang L."/>
            <person name="Li S."/>
            <person name="Dai H."/>
            <person name="Hamel J.F."/>
            <person name="Liu C."/>
            <person name="Yu Y."/>
            <person name="Liu S."/>
            <person name="Lin W."/>
            <person name="Guo K."/>
            <person name="Jin S."/>
            <person name="Xu P."/>
            <person name="Storey K.B."/>
            <person name="Huan P."/>
            <person name="Zhang T."/>
            <person name="Zhou Y."/>
            <person name="Zhang J."/>
            <person name="Lin C."/>
            <person name="Li X."/>
            <person name="Xing L."/>
            <person name="Huo D."/>
            <person name="Sun M."/>
            <person name="Wang L."/>
            <person name="Mercier A."/>
            <person name="Li F."/>
            <person name="Yang H."/>
            <person name="Xiang J."/>
        </authorList>
    </citation>
    <scope>NUCLEOTIDE SEQUENCE [LARGE SCALE GENOMIC DNA]</scope>
    <source>
        <strain evidence="1">Shaxun</strain>
        <tissue evidence="1">Muscle</tissue>
    </source>
</reference>
<protein>
    <submittedName>
        <fullName evidence="1">Uncharacterized protein</fullName>
    </submittedName>
</protein>